<evidence type="ECO:0000313" key="2">
    <source>
        <dbReference type="EMBL" id="KAK3337380.1"/>
    </source>
</evidence>
<sequence length="644" mass="71660">MDTNGDNRPPRDESPNDHEGGPSAPERQVGDEPARPSPSLGTVDRSGKDEAEVETEAGSSSAQPGGHDSPNKPASSQESPRSHNEWVPRFGKVQKCDFCSERSTGILCRCSKCSLHICEACATEGKWKGDNRHFIDYKIQNWDLPKPARASTASRTSKRSRSASVRSSSIISPPIEPSSPPIDNNHRAKGHGDRSDDVAIHASKRPRRDLAALSNGYTASPDLRSVGSFHSSQNMTPASPRQPARLKDADALRLRPGHDAASSGAQNNRQRDHDIDKMSSPSIQPARQQFPHSSIYTAAASRPSVRASAAMALERINKPIRPLRTPCQPRCSSVDSDDQGDDEEDQDESAPTLRNQAPTEPRHPVNPLRSPNANYPGRDYAADNLASSIEHNSRVTHQARTRAPEGNPLQANTAGPSQAKQPRSRSSLPPSRERAISGIYQQIFGGEPPNLDHIITTPIPESWEGPWPMQPAQPVQSMHQLRVAPRGPDPSPFDHHPQPRLHEHSEHEVHSQRVFEATTQSRPVPPNPMGYQAYSFNHVPRHSRESTPTARTTPKWNAHNEFTAEQLQLLHNDRMLLSQMREAWNENPEILRIRNHGGGDMEALQTLWDVFEVRRNRVTVHYFSQAIRWFIEHRNLVNGVYFVE</sequence>
<keyword evidence="3" id="KW-1185">Reference proteome</keyword>
<protein>
    <submittedName>
        <fullName evidence="2">Uncharacterized protein</fullName>
    </submittedName>
</protein>
<dbReference type="Proteomes" id="UP001286456">
    <property type="component" value="Unassembled WGS sequence"/>
</dbReference>
<feature type="compositionally biased region" description="Polar residues" evidence="1">
    <location>
        <begin position="409"/>
        <end position="421"/>
    </location>
</feature>
<reference evidence="2" key="1">
    <citation type="journal article" date="2023" name="Mol. Phylogenet. Evol.">
        <title>Genome-scale phylogeny and comparative genomics of the fungal order Sordariales.</title>
        <authorList>
            <person name="Hensen N."/>
            <person name="Bonometti L."/>
            <person name="Westerberg I."/>
            <person name="Brannstrom I.O."/>
            <person name="Guillou S."/>
            <person name="Cros-Aarteil S."/>
            <person name="Calhoun S."/>
            <person name="Haridas S."/>
            <person name="Kuo A."/>
            <person name="Mondo S."/>
            <person name="Pangilinan J."/>
            <person name="Riley R."/>
            <person name="LaButti K."/>
            <person name="Andreopoulos B."/>
            <person name="Lipzen A."/>
            <person name="Chen C."/>
            <person name="Yan M."/>
            <person name="Daum C."/>
            <person name="Ng V."/>
            <person name="Clum A."/>
            <person name="Steindorff A."/>
            <person name="Ohm R.A."/>
            <person name="Martin F."/>
            <person name="Silar P."/>
            <person name="Natvig D.O."/>
            <person name="Lalanne C."/>
            <person name="Gautier V."/>
            <person name="Ament-Velasquez S.L."/>
            <person name="Kruys A."/>
            <person name="Hutchinson M.I."/>
            <person name="Powell A.J."/>
            <person name="Barry K."/>
            <person name="Miller A.N."/>
            <person name="Grigoriev I.V."/>
            <person name="Debuchy R."/>
            <person name="Gladieux P."/>
            <person name="Hiltunen Thoren M."/>
            <person name="Johannesson H."/>
        </authorList>
    </citation>
    <scope>NUCLEOTIDE SEQUENCE</scope>
    <source>
        <strain evidence="2">SMH4131-1</strain>
    </source>
</reference>
<feature type="compositionally biased region" description="Basic and acidic residues" evidence="1">
    <location>
        <begin position="184"/>
        <end position="199"/>
    </location>
</feature>
<feature type="compositionally biased region" description="Low complexity" evidence="1">
    <location>
        <begin position="162"/>
        <end position="173"/>
    </location>
</feature>
<name>A0AAE0J6C2_9PEZI</name>
<proteinExistence type="predicted"/>
<feature type="region of interest" description="Disordered" evidence="1">
    <location>
        <begin position="257"/>
        <end position="289"/>
    </location>
</feature>
<accession>A0AAE0J6C2</accession>
<comment type="caution">
    <text evidence="2">The sequence shown here is derived from an EMBL/GenBank/DDBJ whole genome shotgun (WGS) entry which is preliminary data.</text>
</comment>
<dbReference type="EMBL" id="JAUEPO010000001">
    <property type="protein sequence ID" value="KAK3337380.1"/>
    <property type="molecule type" value="Genomic_DNA"/>
</dbReference>
<feature type="region of interest" description="Disordered" evidence="1">
    <location>
        <begin position="320"/>
        <end position="380"/>
    </location>
</feature>
<evidence type="ECO:0000313" key="3">
    <source>
        <dbReference type="Proteomes" id="UP001286456"/>
    </source>
</evidence>
<evidence type="ECO:0000256" key="1">
    <source>
        <dbReference type="SAM" id="MobiDB-lite"/>
    </source>
</evidence>
<feature type="compositionally biased region" description="Basic and acidic residues" evidence="1">
    <location>
        <begin position="492"/>
        <end position="507"/>
    </location>
</feature>
<gene>
    <name evidence="2" type="ORF">B0T19DRAFT_70975</name>
</gene>
<feature type="compositionally biased region" description="Polar residues" evidence="1">
    <location>
        <begin position="228"/>
        <end position="239"/>
    </location>
</feature>
<feature type="compositionally biased region" description="Polar residues" evidence="1">
    <location>
        <begin position="279"/>
        <end position="289"/>
    </location>
</feature>
<feature type="compositionally biased region" description="Basic and acidic residues" evidence="1">
    <location>
        <begin position="8"/>
        <end position="20"/>
    </location>
</feature>
<feature type="region of interest" description="Disordered" evidence="1">
    <location>
        <begin position="1"/>
        <end position="86"/>
    </location>
</feature>
<feature type="region of interest" description="Disordered" evidence="1">
    <location>
        <begin position="147"/>
        <end position="245"/>
    </location>
</feature>
<feature type="region of interest" description="Disordered" evidence="1">
    <location>
        <begin position="393"/>
        <end position="432"/>
    </location>
</feature>
<dbReference type="AlphaFoldDB" id="A0AAE0J6C2"/>
<reference evidence="2" key="2">
    <citation type="submission" date="2023-06" db="EMBL/GenBank/DDBJ databases">
        <authorList>
            <consortium name="Lawrence Berkeley National Laboratory"/>
            <person name="Haridas S."/>
            <person name="Hensen N."/>
            <person name="Bonometti L."/>
            <person name="Westerberg I."/>
            <person name="Brannstrom I.O."/>
            <person name="Guillou S."/>
            <person name="Cros-Aarteil S."/>
            <person name="Calhoun S."/>
            <person name="Kuo A."/>
            <person name="Mondo S."/>
            <person name="Pangilinan J."/>
            <person name="Riley R."/>
            <person name="Labutti K."/>
            <person name="Andreopoulos B."/>
            <person name="Lipzen A."/>
            <person name="Chen C."/>
            <person name="Yanf M."/>
            <person name="Daum C."/>
            <person name="Ng V."/>
            <person name="Clum A."/>
            <person name="Steindorff A."/>
            <person name="Ohm R."/>
            <person name="Martin F."/>
            <person name="Silar P."/>
            <person name="Natvig D."/>
            <person name="Lalanne C."/>
            <person name="Gautier V."/>
            <person name="Ament-Velasquez S.L."/>
            <person name="Kruys A."/>
            <person name="Hutchinson M.I."/>
            <person name="Powell A.J."/>
            <person name="Barry K."/>
            <person name="Miller A.N."/>
            <person name="Grigoriev I.V."/>
            <person name="Debuchy R."/>
            <person name="Gladieux P."/>
            <person name="Thoren M.H."/>
            <person name="Johannesson H."/>
        </authorList>
    </citation>
    <scope>NUCLEOTIDE SEQUENCE</scope>
    <source>
        <strain evidence="2">SMH4131-1</strain>
    </source>
</reference>
<feature type="compositionally biased region" description="Acidic residues" evidence="1">
    <location>
        <begin position="335"/>
        <end position="348"/>
    </location>
</feature>
<organism evidence="2 3">
    <name type="scientific">Cercophora scortea</name>
    <dbReference type="NCBI Taxonomy" id="314031"/>
    <lineage>
        <taxon>Eukaryota</taxon>
        <taxon>Fungi</taxon>
        <taxon>Dikarya</taxon>
        <taxon>Ascomycota</taxon>
        <taxon>Pezizomycotina</taxon>
        <taxon>Sordariomycetes</taxon>
        <taxon>Sordariomycetidae</taxon>
        <taxon>Sordariales</taxon>
        <taxon>Lasiosphaeriaceae</taxon>
        <taxon>Cercophora</taxon>
    </lineage>
</organism>
<feature type="region of interest" description="Disordered" evidence="1">
    <location>
        <begin position="485"/>
        <end position="507"/>
    </location>
</feature>